<sequence length="347" mass="40606">MKFLLFFTNISIIMFGIINTSDNVETVLKEIINNDEICEELDYRIVTYKLSECHVRVFTKLIWDTITNHDIFQKMIQDDTSKNSFTRRSSQLYDGYLETLSLKKWDNKLMRSLSRKEKTFIDKIILGIFEYHDMLRLCYKDIINSSTSVIKTIEGIINLHTCFVPIDISVNLPSPVYKMCRGLIPHFKACYGKNGTQYLQEESFKIHEQLINAKCSPEKHFSRMPAVTPDYNSIIDNIPYYNNISPETTPKYVSVLDNLSEFYDTVPDCKNRYKYPSTDSGFIYDNYSDYIDINEDIKYDRLVGRENGFSVVVLFVCCLIIVFVSVILGYMCYRKSLNQARRNMMNV</sequence>
<proteinExistence type="predicted"/>
<keyword evidence="1" id="KW-0472">Membrane</keyword>
<evidence type="ECO:0000256" key="2">
    <source>
        <dbReference type="SAM" id="SignalP"/>
    </source>
</evidence>
<protein>
    <recommendedName>
        <fullName evidence="5">Variable surface protein</fullName>
    </recommendedName>
</protein>
<dbReference type="RefSeq" id="XP_065329741.1">
    <property type="nucleotide sequence ID" value="XM_065473669.1"/>
</dbReference>
<name>A0AAX4JCC2_9MICR</name>
<dbReference type="KEGG" id="vnx:VNE69_05185"/>
<gene>
    <name evidence="3" type="ORF">VNE69_05185</name>
</gene>
<feature type="transmembrane region" description="Helical" evidence="1">
    <location>
        <begin position="308"/>
        <end position="333"/>
    </location>
</feature>
<dbReference type="Proteomes" id="UP001334084">
    <property type="component" value="Chromosome 5"/>
</dbReference>
<evidence type="ECO:0000256" key="1">
    <source>
        <dbReference type="SAM" id="Phobius"/>
    </source>
</evidence>
<reference evidence="3" key="1">
    <citation type="journal article" date="2024" name="BMC Genomics">
        <title>Functional annotation of a divergent genome using sequence and structure-based similarity.</title>
        <authorList>
            <person name="Svedberg D."/>
            <person name="Winiger R.R."/>
            <person name="Berg A."/>
            <person name="Sharma H."/>
            <person name="Tellgren-Roth C."/>
            <person name="Debrunner-Vossbrinck B.A."/>
            <person name="Vossbrinck C.R."/>
            <person name="Barandun J."/>
        </authorList>
    </citation>
    <scope>NUCLEOTIDE SEQUENCE</scope>
    <source>
        <strain evidence="3">Illinois isolate</strain>
    </source>
</reference>
<keyword evidence="2" id="KW-0732">Signal</keyword>
<keyword evidence="1" id="KW-0812">Transmembrane</keyword>
<evidence type="ECO:0008006" key="5">
    <source>
        <dbReference type="Google" id="ProtNLM"/>
    </source>
</evidence>
<evidence type="ECO:0000313" key="3">
    <source>
        <dbReference type="EMBL" id="WUR03596.1"/>
    </source>
</evidence>
<organism evidence="3 4">
    <name type="scientific">Vairimorpha necatrix</name>
    <dbReference type="NCBI Taxonomy" id="6039"/>
    <lineage>
        <taxon>Eukaryota</taxon>
        <taxon>Fungi</taxon>
        <taxon>Fungi incertae sedis</taxon>
        <taxon>Microsporidia</taxon>
        <taxon>Nosematidae</taxon>
        <taxon>Vairimorpha</taxon>
    </lineage>
</organism>
<dbReference type="EMBL" id="CP142730">
    <property type="protein sequence ID" value="WUR03596.1"/>
    <property type="molecule type" value="Genomic_DNA"/>
</dbReference>
<evidence type="ECO:0000313" key="4">
    <source>
        <dbReference type="Proteomes" id="UP001334084"/>
    </source>
</evidence>
<keyword evidence="4" id="KW-1185">Reference proteome</keyword>
<feature type="chain" id="PRO_5043814023" description="Variable surface protein" evidence="2">
    <location>
        <begin position="21"/>
        <end position="347"/>
    </location>
</feature>
<dbReference type="GeneID" id="90541409"/>
<feature type="signal peptide" evidence="2">
    <location>
        <begin position="1"/>
        <end position="20"/>
    </location>
</feature>
<dbReference type="AlphaFoldDB" id="A0AAX4JCC2"/>
<accession>A0AAX4JCC2</accession>
<keyword evidence="1" id="KW-1133">Transmembrane helix</keyword>